<gene>
    <name evidence="2" type="ORF">SAMN05660313_00880</name>
</gene>
<keyword evidence="3" id="KW-1185">Reference proteome</keyword>
<feature type="signal peptide" evidence="1">
    <location>
        <begin position="1"/>
        <end position="21"/>
    </location>
</feature>
<dbReference type="STRING" id="76595.SAMN05660313_00880"/>
<dbReference type="PROSITE" id="PS51257">
    <property type="entry name" value="PROKAR_LIPOPROTEIN"/>
    <property type="match status" value="1"/>
</dbReference>
<dbReference type="OrthoDB" id="1436580at2"/>
<dbReference type="RefSeq" id="WP_072302527.1">
    <property type="nucleotide sequence ID" value="NZ_FPIY01000001.1"/>
</dbReference>
<name>A0A1K1MT40_9FLAO</name>
<proteinExistence type="predicted"/>
<organism evidence="2 3">
    <name type="scientific">Cellulophaga fucicola</name>
    <dbReference type="NCBI Taxonomy" id="76595"/>
    <lineage>
        <taxon>Bacteria</taxon>
        <taxon>Pseudomonadati</taxon>
        <taxon>Bacteroidota</taxon>
        <taxon>Flavobacteriia</taxon>
        <taxon>Flavobacteriales</taxon>
        <taxon>Flavobacteriaceae</taxon>
        <taxon>Cellulophaga</taxon>
    </lineage>
</organism>
<dbReference type="EMBL" id="FPIY01000001">
    <property type="protein sequence ID" value="SFW26263.1"/>
    <property type="molecule type" value="Genomic_DNA"/>
</dbReference>
<evidence type="ECO:0008006" key="4">
    <source>
        <dbReference type="Google" id="ProtNLM"/>
    </source>
</evidence>
<evidence type="ECO:0000256" key="1">
    <source>
        <dbReference type="SAM" id="SignalP"/>
    </source>
</evidence>
<dbReference type="Proteomes" id="UP000183257">
    <property type="component" value="Unassembled WGS sequence"/>
</dbReference>
<evidence type="ECO:0000313" key="2">
    <source>
        <dbReference type="EMBL" id="SFW26263.1"/>
    </source>
</evidence>
<evidence type="ECO:0000313" key="3">
    <source>
        <dbReference type="Proteomes" id="UP000183257"/>
    </source>
</evidence>
<protein>
    <recommendedName>
        <fullName evidence="4">Lipocalin-like domain-containing protein</fullName>
    </recommendedName>
</protein>
<feature type="chain" id="PRO_5013063383" description="Lipocalin-like domain-containing protein" evidence="1">
    <location>
        <begin position="22"/>
        <end position="145"/>
    </location>
</feature>
<reference evidence="3" key="1">
    <citation type="submission" date="2016-11" db="EMBL/GenBank/DDBJ databases">
        <authorList>
            <person name="Varghese N."/>
            <person name="Submissions S."/>
        </authorList>
    </citation>
    <scope>NUCLEOTIDE SEQUENCE [LARGE SCALE GENOMIC DNA]</scope>
    <source>
        <strain evidence="3">DSM 24786</strain>
    </source>
</reference>
<keyword evidence="1" id="KW-0732">Signal</keyword>
<sequence>MKKLLCALVCGLLLVSCSSDDDNTTKTLDEKIAEDSWYFQRHGETCSNDFDLQEGGLFELRFLPDNTLEFTDPGYLTSSSYMLNGEELTVTTVYTLPSGSTREFVGNYVYSAETDSFTGNNTFTAYDNTEVLWTCQGTASIFGKQ</sequence>
<dbReference type="AlphaFoldDB" id="A0A1K1MT40"/>
<accession>A0A1K1MT40</accession>